<keyword evidence="2" id="KW-1185">Reference proteome</keyword>
<organism evidence="1 2">
    <name type="scientific">Aequorivita xiaoshiensis</name>
    <dbReference type="NCBI Taxonomy" id="2874476"/>
    <lineage>
        <taxon>Bacteria</taxon>
        <taxon>Pseudomonadati</taxon>
        <taxon>Bacteroidota</taxon>
        <taxon>Flavobacteriia</taxon>
        <taxon>Flavobacteriales</taxon>
        <taxon>Flavobacteriaceae</taxon>
        <taxon>Aequorivita</taxon>
    </lineage>
</organism>
<sequence>MERDEELILNEIKALIGKSCKFEIMPNERFQNFHKEFLKFSFEAVNIKIDYEAKQIFTSNAKPLTTDPVRLFDMNTALADKFSYTDLEETLLGCLKKGHLQNHRYELFLQEYDSDPFNDSEFLYA</sequence>
<evidence type="ECO:0000313" key="1">
    <source>
        <dbReference type="EMBL" id="MCG2431495.1"/>
    </source>
</evidence>
<dbReference type="AlphaFoldDB" id="A0A9X1R1M1"/>
<protein>
    <submittedName>
        <fullName evidence="1">Uncharacterized protein</fullName>
    </submittedName>
</protein>
<reference evidence="1" key="1">
    <citation type="submission" date="2021-09" db="EMBL/GenBank/DDBJ databases">
        <title>Genome of Aequorivita sp. strain F64183.</title>
        <authorList>
            <person name="Wang Y."/>
        </authorList>
    </citation>
    <scope>NUCLEOTIDE SEQUENCE</scope>
    <source>
        <strain evidence="1">F64183</strain>
    </source>
</reference>
<proteinExistence type="predicted"/>
<name>A0A9X1R1M1_9FLAO</name>
<dbReference type="EMBL" id="JAIRBB010000008">
    <property type="protein sequence ID" value="MCG2431495.1"/>
    <property type="molecule type" value="Genomic_DNA"/>
</dbReference>
<evidence type="ECO:0000313" key="2">
    <source>
        <dbReference type="Proteomes" id="UP001139462"/>
    </source>
</evidence>
<accession>A0A9X1R1M1</accession>
<dbReference type="Proteomes" id="UP001139462">
    <property type="component" value="Unassembled WGS sequence"/>
</dbReference>
<gene>
    <name evidence="1" type="ORF">K8344_10230</name>
</gene>
<dbReference type="RefSeq" id="WP_237608591.1">
    <property type="nucleotide sequence ID" value="NZ_JAIRBB010000008.1"/>
</dbReference>
<comment type="caution">
    <text evidence="1">The sequence shown here is derived from an EMBL/GenBank/DDBJ whole genome shotgun (WGS) entry which is preliminary data.</text>
</comment>